<accession>A0A1J5S166</accession>
<dbReference type="Gene3D" id="3.30.300.30">
    <property type="match status" value="1"/>
</dbReference>
<dbReference type="Pfam" id="PF00501">
    <property type="entry name" value="AMP-binding"/>
    <property type="match status" value="1"/>
</dbReference>
<evidence type="ECO:0000313" key="5">
    <source>
        <dbReference type="EMBL" id="OIR01739.1"/>
    </source>
</evidence>
<dbReference type="Gene3D" id="2.30.38.10">
    <property type="entry name" value="Luciferase, Domain 3"/>
    <property type="match status" value="1"/>
</dbReference>
<protein>
    <submittedName>
        <fullName evidence="5">Short-chain-fatty-acid--CoA ligase</fullName>
        <ecNumber evidence="5">6.2.1.-</ecNumber>
    </submittedName>
</protein>
<organism evidence="5">
    <name type="scientific">mine drainage metagenome</name>
    <dbReference type="NCBI Taxonomy" id="410659"/>
    <lineage>
        <taxon>unclassified sequences</taxon>
        <taxon>metagenomes</taxon>
        <taxon>ecological metagenomes</taxon>
    </lineage>
</organism>
<comment type="similarity">
    <text evidence="1">Belongs to the ATP-dependent AMP-binding enzyme family.</text>
</comment>
<feature type="domain" description="AMP-dependent synthetase/ligase" evidence="3">
    <location>
        <begin position="34"/>
        <end position="402"/>
    </location>
</feature>
<dbReference type="SUPFAM" id="SSF56801">
    <property type="entry name" value="Acetyl-CoA synthetase-like"/>
    <property type="match status" value="1"/>
</dbReference>
<dbReference type="Pfam" id="PF13193">
    <property type="entry name" value="AMP-binding_C"/>
    <property type="match status" value="1"/>
</dbReference>
<dbReference type="InterPro" id="IPR020845">
    <property type="entry name" value="AMP-binding_CS"/>
</dbReference>
<dbReference type="FunFam" id="3.30.300.30:FF:000008">
    <property type="entry name" value="2,3-dihydroxybenzoate-AMP ligase"/>
    <property type="match status" value="1"/>
</dbReference>
<evidence type="ECO:0000259" key="3">
    <source>
        <dbReference type="Pfam" id="PF00501"/>
    </source>
</evidence>
<dbReference type="EC" id="6.2.1.-" evidence="5"/>
<evidence type="ECO:0000256" key="1">
    <source>
        <dbReference type="ARBA" id="ARBA00006432"/>
    </source>
</evidence>
<gene>
    <name evidence="5" type="primary">fadK_1</name>
    <name evidence="5" type="ORF">GALL_162410</name>
</gene>
<sequence length="545" mass="59980">MMEVAVEGVFLDQNRLELERARGIWPDRVITEDFDRWLLEKPDDTAIISFREEDASTTRLSWRQLGEQVAGIARGLSACGVGHGDVVSFQLPNCWQFVAMHLACARIGAVSNPLMPIFRSREMSFMVKHAESKVLVVPSRFRGFDHGALALELQRDCPALRHVFMIGGAGEHSFEAALAGGGATIETGTRLGPNDVTQLLFTSGTTGESKGVLHTSNTLMGTILQFIKRMELDASEVVFMPSPLAHQAGFAYGLTLSVILGVPIVLLDIWSAARAVELMEAYQTTITFAATPFLADLAHFPEVERRSLDAFRLFITSGAPIPPVLVELAQEKLHAKVVASWGMTECCSASTTLLSCHKILESDGVTVPGAELMIVDDEGVELPRGQPGTLKFRGSSLFVGYLKRPQLYAVDRQGWFNTGDIARMDEEGYIRICGREKDIIIRGGENIPVVEVESAMYRIPQVAEVAIVAMPDPRMQERACAFVTLRQGQRLTLAEMQAHLAAEGVSKHFWPERLEVIENMPWTPTGKIQKFVLREIAKDFGAQAG</sequence>
<evidence type="ECO:0000259" key="4">
    <source>
        <dbReference type="Pfam" id="PF13193"/>
    </source>
</evidence>
<feature type="domain" description="AMP-binding enzyme C-terminal" evidence="4">
    <location>
        <begin position="451"/>
        <end position="527"/>
    </location>
</feature>
<dbReference type="PANTHER" id="PTHR43201">
    <property type="entry name" value="ACYL-COA SYNTHETASE"/>
    <property type="match status" value="1"/>
</dbReference>
<dbReference type="EMBL" id="MLJW01000081">
    <property type="protein sequence ID" value="OIR01739.1"/>
    <property type="molecule type" value="Genomic_DNA"/>
</dbReference>
<dbReference type="GO" id="GO:0006631">
    <property type="term" value="P:fatty acid metabolic process"/>
    <property type="evidence" value="ECO:0007669"/>
    <property type="project" value="TreeGrafter"/>
</dbReference>
<proteinExistence type="inferred from homology"/>
<dbReference type="PROSITE" id="PS00455">
    <property type="entry name" value="AMP_BINDING"/>
    <property type="match status" value="1"/>
</dbReference>
<dbReference type="InterPro" id="IPR025110">
    <property type="entry name" value="AMP-bd_C"/>
</dbReference>
<dbReference type="PANTHER" id="PTHR43201:SF5">
    <property type="entry name" value="MEDIUM-CHAIN ACYL-COA LIGASE ACSF2, MITOCHONDRIAL"/>
    <property type="match status" value="1"/>
</dbReference>
<dbReference type="AlphaFoldDB" id="A0A1J5S166"/>
<dbReference type="Gene3D" id="3.40.50.980">
    <property type="match status" value="2"/>
</dbReference>
<dbReference type="GO" id="GO:0031956">
    <property type="term" value="F:medium-chain fatty acid-CoA ligase activity"/>
    <property type="evidence" value="ECO:0007669"/>
    <property type="project" value="TreeGrafter"/>
</dbReference>
<keyword evidence="2 5" id="KW-0436">Ligase</keyword>
<name>A0A1J5S166_9ZZZZ</name>
<dbReference type="InterPro" id="IPR045851">
    <property type="entry name" value="AMP-bd_C_sf"/>
</dbReference>
<reference evidence="5" key="1">
    <citation type="submission" date="2016-10" db="EMBL/GenBank/DDBJ databases">
        <title>Sequence of Gallionella enrichment culture.</title>
        <authorList>
            <person name="Poehlein A."/>
            <person name="Muehling M."/>
            <person name="Daniel R."/>
        </authorList>
    </citation>
    <scope>NUCLEOTIDE SEQUENCE</scope>
</reference>
<comment type="caution">
    <text evidence="5">The sequence shown here is derived from an EMBL/GenBank/DDBJ whole genome shotgun (WGS) entry which is preliminary data.</text>
</comment>
<evidence type="ECO:0000256" key="2">
    <source>
        <dbReference type="ARBA" id="ARBA00022598"/>
    </source>
</evidence>
<dbReference type="InterPro" id="IPR000873">
    <property type="entry name" value="AMP-dep_synth/lig_dom"/>
</dbReference>